<dbReference type="EMBL" id="JAELUP010000014">
    <property type="protein sequence ID" value="MBJ6360844.1"/>
    <property type="molecule type" value="Genomic_DNA"/>
</dbReference>
<accession>A0A934J3A7</accession>
<name>A0A934J3A7_9BACL</name>
<dbReference type="InterPro" id="IPR044925">
    <property type="entry name" value="His-Me_finger_sf"/>
</dbReference>
<reference evidence="2" key="1">
    <citation type="submission" date="2020-12" db="EMBL/GenBank/DDBJ databases">
        <authorList>
            <person name="Huq M.A."/>
        </authorList>
    </citation>
    <scope>NUCLEOTIDE SEQUENCE</scope>
    <source>
        <strain evidence="2">MAHUQ-46</strain>
    </source>
</reference>
<keyword evidence="2" id="KW-0255">Endonuclease</keyword>
<dbReference type="Proteomes" id="UP000640274">
    <property type="component" value="Unassembled WGS sequence"/>
</dbReference>
<gene>
    <name evidence="2" type="ORF">JFN88_05875</name>
</gene>
<evidence type="ECO:0000313" key="3">
    <source>
        <dbReference type="Proteomes" id="UP000640274"/>
    </source>
</evidence>
<dbReference type="SUPFAM" id="SSF54060">
    <property type="entry name" value="His-Me finger endonucleases"/>
    <property type="match status" value="1"/>
</dbReference>
<keyword evidence="2" id="KW-0378">Hydrolase</keyword>
<organism evidence="2 3">
    <name type="scientific">Paenibacillus roseus</name>
    <dbReference type="NCBI Taxonomy" id="2798579"/>
    <lineage>
        <taxon>Bacteria</taxon>
        <taxon>Bacillati</taxon>
        <taxon>Bacillota</taxon>
        <taxon>Bacilli</taxon>
        <taxon>Bacillales</taxon>
        <taxon>Paenibacillaceae</taxon>
        <taxon>Paenibacillus</taxon>
    </lineage>
</organism>
<keyword evidence="2" id="KW-0540">Nuclease</keyword>
<dbReference type="InterPro" id="IPR003615">
    <property type="entry name" value="HNH_nuc"/>
</dbReference>
<sequence length="200" mass="22829">MFTKKQKDFIEKNVEGRLNQELAELVNEKFGLQITAKQMNTYKKNHGLVGEVDCRFQKGSTPANKGTKGLYNVGGNRTSFKPGQRALNYKPVGSERIDEDGYILIKVSDDGPWHKRWRHKHKVVWESEYGPLPKGHAIIFADQNKCNMNLDNLILVSRSQLGIMNRNGLIRNDADLTKTGIIMADIYRKIGERKRGSKKK</sequence>
<protein>
    <submittedName>
        <fullName evidence="2">HNH endonuclease</fullName>
    </submittedName>
</protein>
<feature type="domain" description="HNH nuclease" evidence="1">
    <location>
        <begin position="118"/>
        <end position="161"/>
    </location>
</feature>
<dbReference type="GO" id="GO:0004519">
    <property type="term" value="F:endonuclease activity"/>
    <property type="evidence" value="ECO:0007669"/>
    <property type="project" value="UniProtKB-KW"/>
</dbReference>
<evidence type="ECO:0000313" key="2">
    <source>
        <dbReference type="EMBL" id="MBJ6360844.1"/>
    </source>
</evidence>
<proteinExistence type="predicted"/>
<comment type="caution">
    <text evidence="2">The sequence shown here is derived from an EMBL/GenBank/DDBJ whole genome shotgun (WGS) entry which is preliminary data.</text>
</comment>
<dbReference type="AlphaFoldDB" id="A0A934J3A7"/>
<dbReference type="Pfam" id="PF13392">
    <property type="entry name" value="HNH_3"/>
    <property type="match status" value="1"/>
</dbReference>
<dbReference type="Gene3D" id="3.90.75.20">
    <property type="match status" value="1"/>
</dbReference>
<evidence type="ECO:0000259" key="1">
    <source>
        <dbReference type="Pfam" id="PF13392"/>
    </source>
</evidence>
<keyword evidence="3" id="KW-1185">Reference proteome</keyword>